<dbReference type="Gene3D" id="1.10.10.820">
    <property type="match status" value="1"/>
</dbReference>
<dbReference type="EMBL" id="PYDT01000002">
    <property type="protein sequence ID" value="THU68390.1"/>
    <property type="molecule type" value="Genomic_DNA"/>
</dbReference>
<protein>
    <recommendedName>
        <fullName evidence="7">Myosin motor domain-containing protein</fullName>
    </recommendedName>
</protein>
<dbReference type="AlphaFoldDB" id="A0A4S8K103"/>
<dbReference type="InterPro" id="IPR001609">
    <property type="entry name" value="Myosin_head_motor_dom-like"/>
</dbReference>
<dbReference type="PROSITE" id="PS50096">
    <property type="entry name" value="IQ"/>
    <property type="match status" value="3"/>
</dbReference>
<evidence type="ECO:0000256" key="4">
    <source>
        <dbReference type="ARBA" id="ARBA00023175"/>
    </source>
</evidence>
<dbReference type="InterPro" id="IPR027417">
    <property type="entry name" value="P-loop_NTPase"/>
</dbReference>
<dbReference type="GO" id="GO:0005524">
    <property type="term" value="F:ATP binding"/>
    <property type="evidence" value="ECO:0007669"/>
    <property type="project" value="UniProtKB-UniRule"/>
</dbReference>
<dbReference type="SMART" id="SM00242">
    <property type="entry name" value="MYSc"/>
    <property type="match status" value="1"/>
</dbReference>
<sequence>MSAATMTPTVARSSLEVMLDTIRLRDEQPKDLPPALPVRPTSRGRLPTLRRSLAVNLKLDRSAPEELLTDSIKWDDKTEYDMPRGDNGAVFRSGILQSKRMAKMERPLESPYIKITKRDSYEEKVEVTNDPTSATVQLPSARLLDDKLEWRDTIKYALKKNLQVWCWISNARWELGQIHTISRDYVDILLSNGNVHSVSRESILPANPHILDGVDNLIQLSYLNEPAALHNIKYRYANGFIYTKAGPVLVAVNPFKEVPLYGRDYVIAYKQKLKDSPHIFAIADTAFNEMMRDKKFELALLDEPFCVMSHSGESGAGKTETTKFAMQYLADVGGGGSIEDEVLQTNSILEAFGNAKTSRNDNSSRFGKLIEIHFSAAGKICGAKIQTCKKLCLFAASHFMFYISTDFFSSLILQTLMHASLTRKGTPTKSRVVQRETGERSYHVFYQLCAGASRGLKEELNLKAAYKYEYLKQSDCLTIDNVDDAKRFHVLMEALDVIKISKEDQKNVFSMLAAVLWLGNIAFSVIDNENHVKVILGEGVTNAARLMGCEVPNLMLSLSTRKIQAGNDSIVQKLTLQQAINTRDALAKSIYCNLFDWLVGQINKSLGVGKCCTGRSISILDIFGFESFNEYAQDGIDWAKVEFLDNADCLNLLEKKPLGVISLLDEESTFPKATDMTFANKLKQHFAGNHCFKGERGGAFRISHYAGEVLYNSSGFLEKNRDTLHADLVQLLLSCACQLPQSFANNILQPEKELSRFRQSSSFDLQKQSVVAKFKGQLFKLMQRLESTTPHFIRCIKPNSKQLPSMYEHDLVLQQLRCCGVLEVVRISRSGYPTRMTHQLFAERYGFLLLQTSSSQDALSLSVAILQQFNVPPEMYRIAVLEDARNRILQGIVWVQKNFRGLQARNFYQRLRKGATTLQSFIRGEKARCEFEVLTRRWRFAILIQKHVRQWIVGTRFSYQLKDIILLQSVIRGWLARKTFINLKMHKMAKLNHVEVNKSSERNLPQLMKSTLAAARKSLTSDMVNRPGQLNMSAVNNCYDSEDTISTVNQTAEDTPAKQSIDAEEVRSNDSKEIAVIHLVNEFEQQRLVFEDDAGFIVEAKSGQSSSKINPDEELQKLKARFSTWKKVYKLRLRETKASLQKFGRIYSTIGYESCTRLHATLERSLSSAGRVNGQRGMAPSSSV</sequence>
<comment type="similarity">
    <text evidence="6">Belongs to the TRAFAC class myosin-kinesin ATPase superfamily. Myosin family.</text>
</comment>
<dbReference type="SUPFAM" id="SSF52540">
    <property type="entry name" value="P-loop containing nucleoside triphosphate hydrolases"/>
    <property type="match status" value="1"/>
</dbReference>
<evidence type="ECO:0000256" key="6">
    <source>
        <dbReference type="PROSITE-ProRule" id="PRU00782"/>
    </source>
</evidence>
<dbReference type="InterPro" id="IPR057535">
    <property type="entry name" value="MYO1-3_N_SH3"/>
</dbReference>
<evidence type="ECO:0000256" key="3">
    <source>
        <dbReference type="ARBA" id="ARBA00023123"/>
    </source>
</evidence>
<keyword evidence="4 6" id="KW-0505">Motor protein</keyword>
<name>A0A4S8K103_MUSBA</name>
<keyword evidence="5 6" id="KW-0009">Actin-binding</keyword>
<accession>A0A4S8K103</accession>
<gene>
    <name evidence="8" type="ORF">C4D60_Mb08t03400</name>
</gene>
<evidence type="ECO:0000313" key="8">
    <source>
        <dbReference type="EMBL" id="THU68390.1"/>
    </source>
</evidence>
<dbReference type="FunFam" id="1.10.10.820:FF:000001">
    <property type="entry name" value="Myosin heavy chain"/>
    <property type="match status" value="1"/>
</dbReference>
<comment type="caution">
    <text evidence="8">The sequence shown here is derived from an EMBL/GenBank/DDBJ whole genome shotgun (WGS) entry which is preliminary data.</text>
</comment>
<dbReference type="STRING" id="52838.A0A4S8K103"/>
<evidence type="ECO:0000256" key="5">
    <source>
        <dbReference type="ARBA" id="ARBA00023203"/>
    </source>
</evidence>
<reference evidence="8 9" key="1">
    <citation type="journal article" date="2019" name="Nat. Plants">
        <title>Genome sequencing of Musa balbisiana reveals subgenome evolution and function divergence in polyploid bananas.</title>
        <authorList>
            <person name="Yao X."/>
        </authorList>
    </citation>
    <scope>NUCLEOTIDE SEQUENCE [LARGE SCALE GENOMIC DNA]</scope>
    <source>
        <strain evidence="9">cv. DH-PKW</strain>
        <tissue evidence="8">Leaves</tissue>
    </source>
</reference>
<feature type="region of interest" description="Actin-binding" evidence="6">
    <location>
        <begin position="778"/>
        <end position="800"/>
    </location>
</feature>
<dbReference type="InterPro" id="IPR036961">
    <property type="entry name" value="Kinesin_motor_dom_sf"/>
</dbReference>
<dbReference type="GO" id="GO:0016020">
    <property type="term" value="C:membrane"/>
    <property type="evidence" value="ECO:0007669"/>
    <property type="project" value="TreeGrafter"/>
</dbReference>
<dbReference type="GO" id="GO:0005737">
    <property type="term" value="C:cytoplasm"/>
    <property type="evidence" value="ECO:0007669"/>
    <property type="project" value="TreeGrafter"/>
</dbReference>
<dbReference type="GO" id="GO:0016459">
    <property type="term" value="C:myosin complex"/>
    <property type="evidence" value="ECO:0007669"/>
    <property type="project" value="UniProtKB-KW"/>
</dbReference>
<feature type="domain" description="Myosin motor" evidence="7">
    <location>
        <begin position="212"/>
        <end position="878"/>
    </location>
</feature>
<proteinExistence type="inferred from homology"/>
<dbReference type="PRINTS" id="PR00193">
    <property type="entry name" value="MYOSINHEAVY"/>
</dbReference>
<evidence type="ECO:0000313" key="9">
    <source>
        <dbReference type="Proteomes" id="UP000317650"/>
    </source>
</evidence>
<dbReference type="PROSITE" id="PS51456">
    <property type="entry name" value="MYOSIN_MOTOR"/>
    <property type="match status" value="1"/>
</dbReference>
<dbReference type="Gene3D" id="6.20.240.20">
    <property type="match status" value="1"/>
</dbReference>
<keyword evidence="3 6" id="KW-0518">Myosin</keyword>
<keyword evidence="2 6" id="KW-0067">ATP-binding</keyword>
<dbReference type="GO" id="GO:0000146">
    <property type="term" value="F:microfilament motor activity"/>
    <property type="evidence" value="ECO:0007669"/>
    <property type="project" value="TreeGrafter"/>
</dbReference>
<organism evidence="8 9">
    <name type="scientific">Musa balbisiana</name>
    <name type="common">Banana</name>
    <dbReference type="NCBI Taxonomy" id="52838"/>
    <lineage>
        <taxon>Eukaryota</taxon>
        <taxon>Viridiplantae</taxon>
        <taxon>Streptophyta</taxon>
        <taxon>Embryophyta</taxon>
        <taxon>Tracheophyta</taxon>
        <taxon>Spermatophyta</taxon>
        <taxon>Magnoliopsida</taxon>
        <taxon>Liliopsida</taxon>
        <taxon>Zingiberales</taxon>
        <taxon>Musaceae</taxon>
        <taxon>Musa</taxon>
    </lineage>
</organism>
<dbReference type="GO" id="GO:0007015">
    <property type="term" value="P:actin filament organization"/>
    <property type="evidence" value="ECO:0007669"/>
    <property type="project" value="TreeGrafter"/>
</dbReference>
<dbReference type="Proteomes" id="UP000317650">
    <property type="component" value="Chromosome 8"/>
</dbReference>
<dbReference type="GO" id="GO:0051015">
    <property type="term" value="F:actin filament binding"/>
    <property type="evidence" value="ECO:0007669"/>
    <property type="project" value="TreeGrafter"/>
</dbReference>
<dbReference type="InterPro" id="IPR036022">
    <property type="entry name" value="MYSc_Myo8"/>
</dbReference>
<keyword evidence="9" id="KW-1185">Reference proteome</keyword>
<dbReference type="Gene3D" id="1.20.120.720">
    <property type="entry name" value="Myosin VI head, motor domain, U50 subdomain"/>
    <property type="match status" value="1"/>
</dbReference>
<dbReference type="Pfam" id="PF25369">
    <property type="entry name" value="SH3_VIII-1_N"/>
    <property type="match status" value="1"/>
</dbReference>
<feature type="binding site" evidence="6">
    <location>
        <begin position="312"/>
        <end position="319"/>
    </location>
    <ligand>
        <name>ATP</name>
        <dbReference type="ChEBI" id="CHEBI:30616"/>
    </ligand>
</feature>
<dbReference type="Gene3D" id="1.20.5.190">
    <property type="match status" value="2"/>
</dbReference>
<dbReference type="SMART" id="SM00015">
    <property type="entry name" value="IQ"/>
    <property type="match status" value="3"/>
</dbReference>
<evidence type="ECO:0000256" key="1">
    <source>
        <dbReference type="ARBA" id="ARBA00022741"/>
    </source>
</evidence>
<dbReference type="Pfam" id="PF00612">
    <property type="entry name" value="IQ"/>
    <property type="match status" value="2"/>
</dbReference>
<evidence type="ECO:0000256" key="2">
    <source>
        <dbReference type="ARBA" id="ARBA00022840"/>
    </source>
</evidence>
<evidence type="ECO:0000259" key="7">
    <source>
        <dbReference type="PROSITE" id="PS51456"/>
    </source>
</evidence>
<dbReference type="Gene3D" id="3.40.850.10">
    <property type="entry name" value="Kinesin motor domain"/>
    <property type="match status" value="3"/>
</dbReference>
<keyword evidence="1 6" id="KW-0547">Nucleotide-binding</keyword>
<dbReference type="CDD" id="cd01383">
    <property type="entry name" value="MYSc_Myo8"/>
    <property type="match status" value="1"/>
</dbReference>
<dbReference type="Gene3D" id="1.20.58.530">
    <property type="match status" value="1"/>
</dbReference>
<dbReference type="PANTHER" id="PTHR13140:SF706">
    <property type="entry name" value="DILUTE CLASS UNCONVENTIONAL MYOSIN, ISOFORM C"/>
    <property type="match status" value="1"/>
</dbReference>
<dbReference type="Pfam" id="PF00063">
    <property type="entry name" value="Myosin_head"/>
    <property type="match status" value="2"/>
</dbReference>
<dbReference type="PANTHER" id="PTHR13140">
    <property type="entry name" value="MYOSIN"/>
    <property type="match status" value="1"/>
</dbReference>
<dbReference type="GO" id="GO:0030048">
    <property type="term" value="P:actin filament-based movement"/>
    <property type="evidence" value="ECO:0007669"/>
    <property type="project" value="UniProtKB-ARBA"/>
</dbReference>
<dbReference type="InterPro" id="IPR000048">
    <property type="entry name" value="IQ_motif_EF-hand-BS"/>
</dbReference>